<protein>
    <submittedName>
        <fullName evidence="2">Amidohydrolase family protein</fullName>
    </submittedName>
</protein>
<dbReference type="RefSeq" id="WP_006784699.1">
    <property type="nucleotide sequence ID" value="NZ_CAJJOK010000013.1"/>
</dbReference>
<keyword evidence="1" id="KW-0456">Lyase</keyword>
<name>A0A173TXI8_9FIRM</name>
<evidence type="ECO:0000313" key="3">
    <source>
        <dbReference type="Proteomes" id="UP000487649"/>
    </source>
</evidence>
<reference evidence="2 3" key="1">
    <citation type="journal article" date="2019" name="Nat. Med.">
        <title>A library of human gut bacterial isolates paired with longitudinal multiomics data enables mechanistic microbiome research.</title>
        <authorList>
            <person name="Poyet M."/>
            <person name="Groussin M."/>
            <person name="Gibbons S.M."/>
            <person name="Avila-Pacheco J."/>
            <person name="Jiang X."/>
            <person name="Kearney S.M."/>
            <person name="Perrotta A.R."/>
            <person name="Berdy B."/>
            <person name="Zhao S."/>
            <person name="Lieberman T.D."/>
            <person name="Swanson P.K."/>
            <person name="Smith M."/>
            <person name="Roesemann S."/>
            <person name="Alexander J.E."/>
            <person name="Rich S.A."/>
            <person name="Livny J."/>
            <person name="Vlamakis H."/>
            <person name="Clish C."/>
            <person name="Bullock K."/>
            <person name="Deik A."/>
            <person name="Scott J."/>
            <person name="Pierce K.A."/>
            <person name="Xavier R.J."/>
            <person name="Alm E.J."/>
        </authorList>
    </citation>
    <scope>NUCLEOTIDE SEQUENCE [LARGE SCALE GENOMIC DNA]</scope>
    <source>
        <strain evidence="2 3">BIOML-A198</strain>
    </source>
</reference>
<evidence type="ECO:0000256" key="1">
    <source>
        <dbReference type="ARBA" id="ARBA00023239"/>
    </source>
</evidence>
<dbReference type="InterPro" id="IPR032466">
    <property type="entry name" value="Metal_Hydrolase"/>
</dbReference>
<sequence>MIIDSHAHIGEMLNFKLSETVLLDSMERYAIDFCLVSNVESSEVDHEQVLIPSCSQHSQLKSNERVLKFVKQHPNRLGALIWVKPLLEAVDASLEALIEENRAVIYGLKVHPYHSRVAFDDKRMIPYFELARKYQLPIVTHTANDPYSTPLHVYEVAKRYPDLNFVMVHLGLGTDHELAIKLISKLPNLYGDTTWVNAKDTLKAIKVCGVDKIMFGSDNPIDGLETLGKRIYQDYFYDLKNSLSHTDYEKLMGLNAKQIFKIKSF</sequence>
<dbReference type="CDD" id="cd01292">
    <property type="entry name" value="metallo-dependent_hydrolases"/>
    <property type="match status" value="1"/>
</dbReference>
<dbReference type="OrthoDB" id="9771932at2"/>
<dbReference type="InterPro" id="IPR032465">
    <property type="entry name" value="ACMSD"/>
</dbReference>
<organism evidence="2 3">
    <name type="scientific">Turicibacter sanguinis</name>
    <dbReference type="NCBI Taxonomy" id="154288"/>
    <lineage>
        <taxon>Bacteria</taxon>
        <taxon>Bacillati</taxon>
        <taxon>Bacillota</taxon>
        <taxon>Erysipelotrichia</taxon>
        <taxon>Erysipelotrichales</taxon>
        <taxon>Turicibacteraceae</taxon>
        <taxon>Turicibacter</taxon>
    </lineage>
</organism>
<dbReference type="Pfam" id="PF04909">
    <property type="entry name" value="Amidohydro_2"/>
    <property type="match status" value="1"/>
</dbReference>
<gene>
    <name evidence="2" type="ORF">GMA92_03940</name>
</gene>
<dbReference type="AlphaFoldDB" id="A0A173TXI8"/>
<dbReference type="GO" id="GO:0016787">
    <property type="term" value="F:hydrolase activity"/>
    <property type="evidence" value="ECO:0007669"/>
    <property type="project" value="InterPro"/>
</dbReference>
<accession>A0A173TXI8</accession>
<comment type="caution">
    <text evidence="2">The sequence shown here is derived from an EMBL/GenBank/DDBJ whole genome shotgun (WGS) entry which is preliminary data.</text>
</comment>
<dbReference type="SUPFAM" id="SSF51556">
    <property type="entry name" value="Metallo-dependent hydrolases"/>
    <property type="match status" value="1"/>
</dbReference>
<dbReference type="EMBL" id="WMQE01000006">
    <property type="protein sequence ID" value="MTK20588.1"/>
    <property type="molecule type" value="Genomic_DNA"/>
</dbReference>
<dbReference type="InterPro" id="IPR006680">
    <property type="entry name" value="Amidohydro-rel"/>
</dbReference>
<evidence type="ECO:0000313" key="2">
    <source>
        <dbReference type="EMBL" id="MTK20588.1"/>
    </source>
</evidence>
<proteinExistence type="predicted"/>
<dbReference type="PANTHER" id="PTHR21240:SF19">
    <property type="entry name" value="CATALYTIC_ HYDROLASE"/>
    <property type="match status" value="1"/>
</dbReference>
<dbReference type="Proteomes" id="UP000487649">
    <property type="component" value="Unassembled WGS sequence"/>
</dbReference>
<dbReference type="GeneID" id="60059779"/>
<dbReference type="GO" id="GO:0016831">
    <property type="term" value="F:carboxy-lyase activity"/>
    <property type="evidence" value="ECO:0007669"/>
    <property type="project" value="InterPro"/>
</dbReference>
<dbReference type="PANTHER" id="PTHR21240">
    <property type="entry name" value="2-AMINO-3-CARBOXYLMUCONATE-6-SEMIALDEHYDE DECARBOXYLASE"/>
    <property type="match status" value="1"/>
</dbReference>
<dbReference type="Gene3D" id="3.20.20.140">
    <property type="entry name" value="Metal-dependent hydrolases"/>
    <property type="match status" value="1"/>
</dbReference>